<dbReference type="Pfam" id="PF00583">
    <property type="entry name" value="Acetyltransf_1"/>
    <property type="match status" value="1"/>
</dbReference>
<dbReference type="OrthoDB" id="7305308at2759"/>
<dbReference type="InterPro" id="IPR000182">
    <property type="entry name" value="GNAT_dom"/>
</dbReference>
<accession>A0A0B2UW50</accession>
<proteinExistence type="inferred from homology"/>
<dbReference type="CDD" id="cd04301">
    <property type="entry name" value="NAT_SF"/>
    <property type="match status" value="1"/>
</dbReference>
<organism evidence="5 6">
    <name type="scientific">Toxocara canis</name>
    <name type="common">Canine roundworm</name>
    <dbReference type="NCBI Taxonomy" id="6265"/>
    <lineage>
        <taxon>Eukaryota</taxon>
        <taxon>Metazoa</taxon>
        <taxon>Ecdysozoa</taxon>
        <taxon>Nematoda</taxon>
        <taxon>Chromadorea</taxon>
        <taxon>Rhabditida</taxon>
        <taxon>Spirurina</taxon>
        <taxon>Ascaridomorpha</taxon>
        <taxon>Ascaridoidea</taxon>
        <taxon>Toxocaridae</taxon>
        <taxon>Toxocara</taxon>
    </lineage>
</organism>
<evidence type="ECO:0000256" key="2">
    <source>
        <dbReference type="ARBA" id="ARBA00022679"/>
    </source>
</evidence>
<evidence type="ECO:0000313" key="5">
    <source>
        <dbReference type="EMBL" id="KHN73312.1"/>
    </source>
</evidence>
<keyword evidence="2 5" id="KW-0808">Transferase</keyword>
<feature type="domain" description="N-acetyltransferase" evidence="4">
    <location>
        <begin position="7"/>
        <end position="163"/>
    </location>
</feature>
<dbReference type="InterPro" id="IPR016181">
    <property type="entry name" value="Acyl_CoA_acyltransferase"/>
</dbReference>
<dbReference type="Gene3D" id="3.40.630.30">
    <property type="match status" value="1"/>
</dbReference>
<evidence type="ECO:0000259" key="4">
    <source>
        <dbReference type="PROSITE" id="PS51186"/>
    </source>
</evidence>
<dbReference type="SUPFAM" id="SSF55729">
    <property type="entry name" value="Acyl-CoA N-acyltransferases (Nat)"/>
    <property type="match status" value="1"/>
</dbReference>
<evidence type="ECO:0000313" key="6">
    <source>
        <dbReference type="Proteomes" id="UP000031036"/>
    </source>
</evidence>
<name>A0A0B2UW50_TOXCA</name>
<evidence type="ECO:0000256" key="3">
    <source>
        <dbReference type="ARBA" id="ARBA00023315"/>
    </source>
</evidence>
<gene>
    <name evidence="5" type="primary">SAT2</name>
    <name evidence="5" type="ORF">Tcan_18244</name>
</gene>
<dbReference type="FunFam" id="3.40.630.30:FF:000064">
    <property type="entry name" value="GNAT family acetyltransferase"/>
    <property type="match status" value="1"/>
</dbReference>
<dbReference type="EMBL" id="JPKZ01003125">
    <property type="protein sequence ID" value="KHN73312.1"/>
    <property type="molecule type" value="Genomic_DNA"/>
</dbReference>
<dbReference type="PANTHER" id="PTHR10545:SF29">
    <property type="entry name" value="GH14572P-RELATED"/>
    <property type="match status" value="1"/>
</dbReference>
<dbReference type="InterPro" id="IPR051016">
    <property type="entry name" value="Diverse_Substrate_AcTransf"/>
</dbReference>
<comment type="similarity">
    <text evidence="1">Belongs to the acetyltransferase family.</text>
</comment>
<dbReference type="AlphaFoldDB" id="A0A0B2UW50"/>
<dbReference type="STRING" id="6265.A0A0B2UW50"/>
<dbReference type="GO" id="GO:0008080">
    <property type="term" value="F:N-acetyltransferase activity"/>
    <property type="evidence" value="ECO:0007669"/>
    <property type="project" value="UniProtKB-ARBA"/>
</dbReference>
<keyword evidence="6" id="KW-1185">Reference proteome</keyword>
<reference evidence="5 6" key="1">
    <citation type="submission" date="2014-11" db="EMBL/GenBank/DDBJ databases">
        <title>Genetic blueprint of the zoonotic pathogen Toxocara canis.</title>
        <authorList>
            <person name="Zhu X.-Q."/>
            <person name="Korhonen P.K."/>
            <person name="Cai H."/>
            <person name="Young N.D."/>
            <person name="Nejsum P."/>
            <person name="von Samson-Himmelstjerna G."/>
            <person name="Boag P.R."/>
            <person name="Tan P."/>
            <person name="Li Q."/>
            <person name="Min J."/>
            <person name="Yang Y."/>
            <person name="Wang X."/>
            <person name="Fang X."/>
            <person name="Hall R.S."/>
            <person name="Hofmann A."/>
            <person name="Sternberg P.W."/>
            <person name="Jex A.R."/>
            <person name="Gasser R.B."/>
        </authorList>
    </citation>
    <scope>NUCLEOTIDE SEQUENCE [LARGE SCALE GENOMIC DNA]</scope>
    <source>
        <strain evidence="5">PN_DK_2014</strain>
    </source>
</reference>
<dbReference type="PANTHER" id="PTHR10545">
    <property type="entry name" value="DIAMINE N-ACETYLTRANSFERASE"/>
    <property type="match status" value="1"/>
</dbReference>
<evidence type="ECO:0000256" key="1">
    <source>
        <dbReference type="ARBA" id="ARBA00008694"/>
    </source>
</evidence>
<sequence>MTYSKSVVIERIEPKHASQLLFMIKELADFEKMSDQVELSEDRLAKDIERGAVHGFIALEGCAPVGMTLFYMAYSTWQGQFIHMEDLYVRPEHRQRGIGQRLWIEIAKLAQKNGMKRLQWNVLDWNENAIRFYNKVNAVNLTKKEGWVNYRLDEEGIEQLTKLNKQ</sequence>
<keyword evidence="3" id="KW-0012">Acyltransferase</keyword>
<comment type="caution">
    <text evidence="5">The sequence shown here is derived from an EMBL/GenBank/DDBJ whole genome shotgun (WGS) entry which is preliminary data.</text>
</comment>
<protein>
    <submittedName>
        <fullName evidence="5">Diamine acetyltransferase 2</fullName>
    </submittedName>
</protein>
<dbReference type="OMA" id="WQFYRVE"/>
<dbReference type="PROSITE" id="PS51186">
    <property type="entry name" value="GNAT"/>
    <property type="match status" value="1"/>
</dbReference>
<dbReference type="Proteomes" id="UP000031036">
    <property type="component" value="Unassembled WGS sequence"/>
</dbReference>